<dbReference type="Pfam" id="PF12822">
    <property type="entry name" value="ECF_trnsprt"/>
    <property type="match status" value="1"/>
</dbReference>
<dbReference type="Proteomes" id="UP001597285">
    <property type="component" value="Unassembled WGS sequence"/>
</dbReference>
<dbReference type="Gene3D" id="1.10.1760.20">
    <property type="match status" value="1"/>
</dbReference>
<accession>A0ABW4NLD3</accession>
<dbReference type="InterPro" id="IPR024529">
    <property type="entry name" value="ECF_trnsprt_substrate-spec"/>
</dbReference>
<keyword evidence="1" id="KW-0812">Transmembrane</keyword>
<evidence type="ECO:0000313" key="3">
    <source>
        <dbReference type="Proteomes" id="UP001597285"/>
    </source>
</evidence>
<evidence type="ECO:0000313" key="2">
    <source>
        <dbReference type="EMBL" id="MFD1798616.1"/>
    </source>
</evidence>
<organism evidence="2 3">
    <name type="scientific">Carnobacterium antarcticum</name>
    <dbReference type="NCBI Taxonomy" id="2126436"/>
    <lineage>
        <taxon>Bacteria</taxon>
        <taxon>Bacillati</taxon>
        <taxon>Bacillota</taxon>
        <taxon>Bacilli</taxon>
        <taxon>Lactobacillales</taxon>
        <taxon>Carnobacteriaceae</taxon>
        <taxon>Carnobacterium</taxon>
    </lineage>
</organism>
<proteinExistence type="predicted"/>
<dbReference type="RefSeq" id="WP_058919036.1">
    <property type="nucleotide sequence ID" value="NZ_JBHSQC010000015.1"/>
</dbReference>
<keyword evidence="3" id="KW-1185">Reference proteome</keyword>
<gene>
    <name evidence="2" type="ORF">ACFSBK_01925</name>
</gene>
<reference evidence="3" key="1">
    <citation type="journal article" date="2019" name="Int. J. Syst. Evol. Microbiol.">
        <title>The Global Catalogue of Microorganisms (GCM) 10K type strain sequencing project: providing services to taxonomists for standard genome sequencing and annotation.</title>
        <authorList>
            <consortium name="The Broad Institute Genomics Platform"/>
            <consortium name="The Broad Institute Genome Sequencing Center for Infectious Disease"/>
            <person name="Wu L."/>
            <person name="Ma J."/>
        </authorList>
    </citation>
    <scope>NUCLEOTIDE SEQUENCE [LARGE SCALE GENOMIC DNA]</scope>
    <source>
        <strain evidence="3">KCTC 42143</strain>
    </source>
</reference>
<feature type="transmembrane region" description="Helical" evidence="1">
    <location>
        <begin position="12"/>
        <end position="30"/>
    </location>
</feature>
<feature type="transmembrane region" description="Helical" evidence="1">
    <location>
        <begin position="149"/>
        <end position="167"/>
    </location>
</feature>
<feature type="transmembrane region" description="Helical" evidence="1">
    <location>
        <begin position="106"/>
        <end position="129"/>
    </location>
</feature>
<keyword evidence="1" id="KW-1133">Transmembrane helix</keyword>
<keyword evidence="1" id="KW-0472">Membrane</keyword>
<name>A0ABW4NLD3_9LACT</name>
<dbReference type="EMBL" id="JBHUFF010000008">
    <property type="protein sequence ID" value="MFD1798616.1"/>
    <property type="molecule type" value="Genomic_DNA"/>
</dbReference>
<feature type="transmembrane region" description="Helical" evidence="1">
    <location>
        <begin position="72"/>
        <end position="94"/>
    </location>
</feature>
<feature type="transmembrane region" description="Helical" evidence="1">
    <location>
        <begin position="42"/>
        <end position="66"/>
    </location>
</feature>
<protein>
    <submittedName>
        <fullName evidence="2">ECF transporter S component</fullName>
    </submittedName>
</protein>
<comment type="caution">
    <text evidence="2">The sequence shown here is derived from an EMBL/GenBank/DDBJ whole genome shotgun (WGS) entry which is preliminary data.</text>
</comment>
<evidence type="ECO:0000256" key="1">
    <source>
        <dbReference type="SAM" id="Phobius"/>
    </source>
</evidence>
<sequence>MACKSKPLSIQRMTLLAMMTTLCQVSRLVFQFLPNVQPVTVILIILTLSLGISDGMIVAVLSIFISNITLGMGVWTLAQMISFVFLVLLTGLVVKPFFTRIPFVFMVFYATLSGYLYGFIISLVQAPFFGIQNIWVYYISGLPFDTLHAIGNGGFYLILAPILFPLLKRFTEKYFAEKN</sequence>